<evidence type="ECO:0000259" key="7">
    <source>
        <dbReference type="Pfam" id="PF17917"/>
    </source>
</evidence>
<evidence type="ECO:0000256" key="5">
    <source>
        <dbReference type="ARBA" id="ARBA00022801"/>
    </source>
</evidence>
<dbReference type="InterPro" id="IPR041373">
    <property type="entry name" value="RT_RNaseH"/>
</dbReference>
<evidence type="ECO:0008006" key="11">
    <source>
        <dbReference type="Google" id="ProtNLM"/>
    </source>
</evidence>
<evidence type="ECO:0000313" key="9">
    <source>
        <dbReference type="EMBL" id="KAK3514361.1"/>
    </source>
</evidence>
<dbReference type="CDD" id="cd09274">
    <property type="entry name" value="RNase_HI_RT_Ty3"/>
    <property type="match status" value="1"/>
</dbReference>
<keyword evidence="4" id="KW-0255">Endonuclease</keyword>
<dbReference type="FunFam" id="3.10.20.370:FF:000003">
    <property type="entry name" value="Transposon Tf2-6 polyprotein"/>
    <property type="match status" value="1"/>
</dbReference>
<feature type="domain" description="Reverse transcriptase RNase H-like" evidence="7">
    <location>
        <begin position="1"/>
        <end position="107"/>
    </location>
</feature>
<gene>
    <name evidence="9" type="ORF">QTP70_015888</name>
</gene>
<sequence length="276" mass="31228">PEAPFIVEVDASSCGIVAVLSQHQQDSGKLHPCTYFSRKLTTAEANYDVGNHELLSIKPALEEWRHWLEGARHPFLVLTNRRNLDYLQGAKCLNPCQARWAFFFTRFNFSVTYRPGSKNAPIQWNLMEEIRRAHTEEAPPTSCQPAKLYVPSSLHLRVLQWIYKSPSDGHPMIHRTTQLTQRQFWWPSLGHDVSSLKGSPHSSASWAISLHYIPGLGNPLTSSLWTTGLDAARRCGKVLMCIYREPLGDKSYRPIVVDTPTLPTGWDSEFGCLQAT</sequence>
<dbReference type="PANTHER" id="PTHR34072:SF42">
    <property type="entry name" value="INTEGRASE CATALYTIC DOMAIN-CONTAINING PROTEIN"/>
    <property type="match status" value="1"/>
</dbReference>
<evidence type="ECO:0000256" key="4">
    <source>
        <dbReference type="ARBA" id="ARBA00022759"/>
    </source>
</evidence>
<evidence type="ECO:0000256" key="2">
    <source>
        <dbReference type="ARBA" id="ARBA00022695"/>
    </source>
</evidence>
<dbReference type="GO" id="GO:0004519">
    <property type="term" value="F:endonuclease activity"/>
    <property type="evidence" value="ECO:0007669"/>
    <property type="project" value="UniProtKB-KW"/>
</dbReference>
<dbReference type="PANTHER" id="PTHR34072">
    <property type="entry name" value="ENZYMATIC POLYPROTEIN-RELATED"/>
    <property type="match status" value="1"/>
</dbReference>
<comment type="caution">
    <text evidence="9">The sequence shown here is derived from an EMBL/GenBank/DDBJ whole genome shotgun (WGS) entry which is preliminary data.</text>
</comment>
<keyword evidence="2" id="KW-0548">Nucleotidyltransferase</keyword>
<dbReference type="InterPro" id="IPR041588">
    <property type="entry name" value="Integrase_H2C2"/>
</dbReference>
<dbReference type="GO" id="GO:0003964">
    <property type="term" value="F:RNA-directed DNA polymerase activity"/>
    <property type="evidence" value="ECO:0007669"/>
    <property type="project" value="UniProtKB-KW"/>
</dbReference>
<evidence type="ECO:0000256" key="3">
    <source>
        <dbReference type="ARBA" id="ARBA00022722"/>
    </source>
</evidence>
<dbReference type="Proteomes" id="UP001274896">
    <property type="component" value="Unassembled WGS sequence"/>
</dbReference>
<evidence type="ECO:0000259" key="8">
    <source>
        <dbReference type="Pfam" id="PF17921"/>
    </source>
</evidence>
<name>A0AAE0Q614_9TELE</name>
<dbReference type="InterPro" id="IPR043502">
    <property type="entry name" value="DNA/RNA_pol_sf"/>
</dbReference>
<feature type="domain" description="Integrase zinc-binding" evidence="8">
    <location>
        <begin position="150"/>
        <end position="194"/>
    </location>
</feature>
<reference evidence="9" key="1">
    <citation type="submission" date="2023-06" db="EMBL/GenBank/DDBJ databases">
        <title>Male Hemibagrus guttatus genome.</title>
        <authorList>
            <person name="Bian C."/>
        </authorList>
    </citation>
    <scope>NUCLEOTIDE SEQUENCE</scope>
    <source>
        <strain evidence="9">Male_cb2023</strain>
        <tissue evidence="9">Muscle</tissue>
    </source>
</reference>
<dbReference type="Gene3D" id="1.10.340.70">
    <property type="match status" value="1"/>
</dbReference>
<dbReference type="Pfam" id="PF17921">
    <property type="entry name" value="Integrase_H2C2"/>
    <property type="match status" value="1"/>
</dbReference>
<feature type="non-terminal residue" evidence="9">
    <location>
        <position position="1"/>
    </location>
</feature>
<keyword evidence="10" id="KW-1185">Reference proteome</keyword>
<evidence type="ECO:0000256" key="6">
    <source>
        <dbReference type="ARBA" id="ARBA00022918"/>
    </source>
</evidence>
<protein>
    <recommendedName>
        <fullName evidence="11">Reverse transcriptase/retrotransposon-derived protein RNase H-like domain-containing protein</fullName>
    </recommendedName>
</protein>
<dbReference type="GO" id="GO:0016787">
    <property type="term" value="F:hydrolase activity"/>
    <property type="evidence" value="ECO:0007669"/>
    <property type="project" value="UniProtKB-KW"/>
</dbReference>
<evidence type="ECO:0000256" key="1">
    <source>
        <dbReference type="ARBA" id="ARBA00022679"/>
    </source>
</evidence>
<keyword evidence="5" id="KW-0378">Hydrolase</keyword>
<organism evidence="9 10">
    <name type="scientific">Hemibagrus guttatus</name>
    <dbReference type="NCBI Taxonomy" id="175788"/>
    <lineage>
        <taxon>Eukaryota</taxon>
        <taxon>Metazoa</taxon>
        <taxon>Chordata</taxon>
        <taxon>Craniata</taxon>
        <taxon>Vertebrata</taxon>
        <taxon>Euteleostomi</taxon>
        <taxon>Actinopterygii</taxon>
        <taxon>Neopterygii</taxon>
        <taxon>Teleostei</taxon>
        <taxon>Ostariophysi</taxon>
        <taxon>Siluriformes</taxon>
        <taxon>Bagridae</taxon>
        <taxon>Hemibagrus</taxon>
    </lineage>
</organism>
<keyword evidence="6" id="KW-0695">RNA-directed DNA polymerase</keyword>
<keyword evidence="3" id="KW-0540">Nuclease</keyword>
<keyword evidence="1" id="KW-0808">Transferase</keyword>
<proteinExistence type="predicted"/>
<dbReference type="AlphaFoldDB" id="A0AAE0Q614"/>
<dbReference type="Gene3D" id="3.10.20.370">
    <property type="match status" value="1"/>
</dbReference>
<dbReference type="Pfam" id="PF17917">
    <property type="entry name" value="RT_RNaseH"/>
    <property type="match status" value="1"/>
</dbReference>
<accession>A0AAE0Q614</accession>
<dbReference type="SUPFAM" id="SSF56672">
    <property type="entry name" value="DNA/RNA polymerases"/>
    <property type="match status" value="1"/>
</dbReference>
<dbReference type="EMBL" id="JAUCMX010000021">
    <property type="protein sequence ID" value="KAK3514361.1"/>
    <property type="molecule type" value="Genomic_DNA"/>
</dbReference>
<evidence type="ECO:0000313" key="10">
    <source>
        <dbReference type="Proteomes" id="UP001274896"/>
    </source>
</evidence>